<dbReference type="GeneID" id="108080928"/>
<sequence length="210" mass="22418">MCKSVMICLAILASASAVLAQTGNQPKSCVDATGLDFNNTQFAGYWQEVARNPASNVSCIDVNIGFWNNTNMLVNVSHSANTQSLYQNVYEKANISLSGKTSYNVSFTDGQRESFVTIKLLELVSDTYLLGCSYTDASNVSTSAGFILARANYSSSLIPQVNANASVNYSNFVNGTVHNVTHIGCYASSAAQNLPLITGFLALALLLIKA</sequence>
<gene>
    <name evidence="3" type="primary">LOC108080928</name>
</gene>
<dbReference type="Gene3D" id="2.40.128.20">
    <property type="match status" value="1"/>
</dbReference>
<reference evidence="3" key="1">
    <citation type="submission" date="2025-08" db="UniProtKB">
        <authorList>
            <consortium name="RefSeq"/>
        </authorList>
    </citation>
    <scope>IDENTIFICATION</scope>
    <source>
        <strain evidence="3">14028-0561.14</strain>
        <tissue evidence="3">Whole fly</tissue>
    </source>
</reference>
<dbReference type="Proteomes" id="UP001652661">
    <property type="component" value="Chromosome 3R"/>
</dbReference>
<keyword evidence="1" id="KW-0732">Signal</keyword>
<organism evidence="2 3">
    <name type="scientific">Drosophila kikkawai</name>
    <name type="common">Fruit fly</name>
    <dbReference type="NCBI Taxonomy" id="30033"/>
    <lineage>
        <taxon>Eukaryota</taxon>
        <taxon>Metazoa</taxon>
        <taxon>Ecdysozoa</taxon>
        <taxon>Arthropoda</taxon>
        <taxon>Hexapoda</taxon>
        <taxon>Insecta</taxon>
        <taxon>Pterygota</taxon>
        <taxon>Neoptera</taxon>
        <taxon>Endopterygota</taxon>
        <taxon>Diptera</taxon>
        <taxon>Brachycera</taxon>
        <taxon>Muscomorpha</taxon>
        <taxon>Ephydroidea</taxon>
        <taxon>Drosophilidae</taxon>
        <taxon>Drosophila</taxon>
        <taxon>Sophophora</taxon>
    </lineage>
</organism>
<dbReference type="SUPFAM" id="SSF50814">
    <property type="entry name" value="Lipocalins"/>
    <property type="match status" value="1"/>
</dbReference>
<dbReference type="RefSeq" id="XP_017031320.1">
    <property type="nucleotide sequence ID" value="XM_017175831.3"/>
</dbReference>
<keyword evidence="2" id="KW-1185">Reference proteome</keyword>
<name>A0A6P4IS53_DROKI</name>
<evidence type="ECO:0000313" key="3">
    <source>
        <dbReference type="RefSeq" id="XP_017031320.1"/>
    </source>
</evidence>
<evidence type="ECO:0000256" key="1">
    <source>
        <dbReference type="SAM" id="SignalP"/>
    </source>
</evidence>
<protein>
    <submittedName>
        <fullName evidence="3">Uncharacterized protein</fullName>
    </submittedName>
</protein>
<evidence type="ECO:0000313" key="2">
    <source>
        <dbReference type="Proteomes" id="UP001652661"/>
    </source>
</evidence>
<dbReference type="OrthoDB" id="7863529at2759"/>
<dbReference type="AlphaFoldDB" id="A0A6P4IS53"/>
<feature type="signal peptide" evidence="1">
    <location>
        <begin position="1"/>
        <end position="20"/>
    </location>
</feature>
<proteinExistence type="predicted"/>
<dbReference type="CDD" id="cd00301">
    <property type="entry name" value="lipocalin_FABP"/>
    <property type="match status" value="1"/>
</dbReference>
<feature type="chain" id="PRO_5027740109" evidence="1">
    <location>
        <begin position="21"/>
        <end position="210"/>
    </location>
</feature>
<accession>A0A6P4IS53</accession>
<dbReference type="InterPro" id="IPR012674">
    <property type="entry name" value="Calycin"/>
</dbReference>